<dbReference type="OrthoDB" id="1854502at2759"/>
<dbReference type="GO" id="GO:0034727">
    <property type="term" value="P:piecemeal microautophagy of the nucleus"/>
    <property type="evidence" value="ECO:0007669"/>
    <property type="project" value="TreeGrafter"/>
</dbReference>
<dbReference type="GO" id="GO:0030011">
    <property type="term" value="P:maintenance of cell polarity"/>
    <property type="evidence" value="ECO:0007669"/>
    <property type="project" value="TreeGrafter"/>
</dbReference>
<dbReference type="InterPro" id="IPR011993">
    <property type="entry name" value="PH-like_dom_sf"/>
</dbReference>
<accession>A0A1R1X298</accession>
<dbReference type="PANTHER" id="PTHR10972">
    <property type="entry name" value="OXYSTEROL-BINDING PROTEIN-RELATED"/>
    <property type="match status" value="1"/>
</dbReference>
<keyword evidence="10" id="KW-1185">Reference proteome</keyword>
<dbReference type="InterPro" id="IPR036770">
    <property type="entry name" value="Ankyrin_rpt-contain_sf"/>
</dbReference>
<dbReference type="SMART" id="SM00233">
    <property type="entry name" value="PH"/>
    <property type="match status" value="1"/>
</dbReference>
<dbReference type="Gene3D" id="1.25.40.20">
    <property type="entry name" value="Ankyrin repeat-containing domain"/>
    <property type="match status" value="1"/>
</dbReference>
<dbReference type="Gene3D" id="3.30.70.3490">
    <property type="match status" value="1"/>
</dbReference>
<dbReference type="PROSITE" id="PS50088">
    <property type="entry name" value="ANK_REPEAT"/>
    <property type="match status" value="3"/>
</dbReference>
<feature type="compositionally biased region" description="Low complexity" evidence="7">
    <location>
        <begin position="595"/>
        <end position="606"/>
    </location>
</feature>
<dbReference type="Gene3D" id="2.30.29.30">
    <property type="entry name" value="Pleckstrin-homology domain (PH domain)/Phosphotyrosine-binding domain (PTB)"/>
    <property type="match status" value="1"/>
</dbReference>
<evidence type="ECO:0000256" key="1">
    <source>
        <dbReference type="ARBA" id="ARBA00008842"/>
    </source>
</evidence>
<dbReference type="Pfam" id="PF13857">
    <property type="entry name" value="Ank_5"/>
    <property type="match status" value="1"/>
</dbReference>
<keyword evidence="3" id="KW-0597">Phosphoprotein</keyword>
<keyword evidence="4" id="KW-0445">Lipid transport</keyword>
<evidence type="ECO:0000259" key="8">
    <source>
        <dbReference type="PROSITE" id="PS50003"/>
    </source>
</evidence>
<feature type="repeat" description="ANK" evidence="6">
    <location>
        <begin position="51"/>
        <end position="73"/>
    </location>
</feature>
<name>A0A1R1X298_9FUNG</name>
<sequence>MEPEQIQSKDNQNYDLQTIKLLVPEWISAYNDAQERIKTDKDDEAVYTIFEKSTPLHLAVQCASLEIIQYLISCKDPSIPLNVKDPLGNTELHYAVKASQKEVVAALLEAGSDEDIPDSNGQTASMIAPNIEIENIIYDHRNAKIGEATTLLFSLALKDDTIEINSLLKTPGFENKINLLARNTSDGKTLLHIAAEKNNIELAKWIINHGISLFTSDFNNKLAYSYAKSPEMLDLISKASTARKFDFDSDTPPKCSGMLDKWTNYAVGWKARWFELESGVLSYYKNKDDAENSCRGAINLKIARVVLGLKDKKQFDIIGKGSVKYQLRAKTLSEAKQWVHILNLSKQWAIEKFKTNSDAIPGSHDPLSNPISSEPHSLKQYTTEIASKSTFSASNLPRKSSDFTGYKKPSFNGKSLSVHPSSEIDQSFKKNSIHFVLDDLSIQMEPPSPNINRNCLNLNSGFENINKAGSVSAGSSYSDIDSINENTDNSNDFFSSTSIAENHIRTLQIISRELFSLNEEESNWKIAKDYSSNIIDTLLSLESKISEMKSLFDGNNKTWKSKLSNELKRIDTLTETLQSAVLDTQKVGQELLSKVSRSSLSNNNNESKPEAVGAPTSSKDTSFEDSHTDDDDDEDEFADAFDSLLDFDDPNKFYEPPVPDNLVDKPEIEQLKESCSTKDEQKYILEGYDPNGNMRMTLPGGNNKKPAFSLWAIIKNAIGKDLSKISVPVFFNEPSSFLQRFTEDMEYSDLLELACRLPQSADRTMLVASFAMSNYSSTFGRIAKPFNPLLGETYEYVRGDKFYRVFSEQVVHHPPISAMWVEALNYKFHADTAMKSRFTGKSMDITPDCVCHVYLRVPIEYLDKGPDSNLGPRLKQPVIEENNTHFIEHYSWRKLATSVNGIITGSFWIEHYGDLEVTNHSTGDKTVLTFKKSGWLGDNKYKVEGFSKDRKGKTKHLISGNWVSQIIAKPVTSNSDNTFDINDKNGDKFDQSLVSSPAFVSNPRKIFDKTPNDNSSGTSQADISSNQCNLSIEPITLPTNPFVLWKKNESKIKETVYNFTEFAVTLNEIDDNLSKYIAPTDSRFRPDQRAMEIQEFDLADTEKTRLEEKQRAVRKLRESGELEAWKPRWFVQDTDPDTGTKFWKFTGEYWTERERVATEIDEGKTDVKWNNVSDIF</sequence>
<dbReference type="PROSITE" id="PS50297">
    <property type="entry name" value="ANK_REP_REGION"/>
    <property type="match status" value="3"/>
</dbReference>
<dbReference type="InterPro" id="IPR002110">
    <property type="entry name" value="Ankyrin_rpt"/>
</dbReference>
<reference evidence="9 10" key="1">
    <citation type="submission" date="2017-01" db="EMBL/GenBank/DDBJ databases">
        <authorList>
            <person name="Mah S.A."/>
            <person name="Swanson W.J."/>
            <person name="Moy G.W."/>
            <person name="Vacquier V.D."/>
        </authorList>
    </citation>
    <scope>NUCLEOTIDE SEQUENCE [LARGE SCALE GENOMIC DNA]</scope>
    <source>
        <strain evidence="9 10">GSMNP</strain>
    </source>
</reference>
<dbReference type="GO" id="GO:0006869">
    <property type="term" value="P:lipid transport"/>
    <property type="evidence" value="ECO:0007669"/>
    <property type="project" value="UniProtKB-KW"/>
</dbReference>
<feature type="region of interest" description="Disordered" evidence="7">
    <location>
        <begin position="1004"/>
        <end position="1023"/>
    </location>
</feature>
<feature type="domain" description="PH" evidence="8">
    <location>
        <begin position="252"/>
        <end position="347"/>
    </location>
</feature>
<feature type="repeat" description="ANK" evidence="6">
    <location>
        <begin position="87"/>
        <end position="119"/>
    </location>
</feature>
<dbReference type="PROSITE" id="PS50003">
    <property type="entry name" value="PH_DOMAIN"/>
    <property type="match status" value="1"/>
</dbReference>
<dbReference type="GO" id="GO:0006897">
    <property type="term" value="P:endocytosis"/>
    <property type="evidence" value="ECO:0007669"/>
    <property type="project" value="TreeGrafter"/>
</dbReference>
<dbReference type="InterPro" id="IPR037239">
    <property type="entry name" value="OSBP_sf"/>
</dbReference>
<dbReference type="Pfam" id="PF00169">
    <property type="entry name" value="PH"/>
    <property type="match status" value="1"/>
</dbReference>
<organism evidence="9 10">
    <name type="scientific">Smittium culicis</name>
    <dbReference type="NCBI Taxonomy" id="133412"/>
    <lineage>
        <taxon>Eukaryota</taxon>
        <taxon>Fungi</taxon>
        <taxon>Fungi incertae sedis</taxon>
        <taxon>Zoopagomycota</taxon>
        <taxon>Kickxellomycotina</taxon>
        <taxon>Harpellomycetes</taxon>
        <taxon>Harpellales</taxon>
        <taxon>Legeriomycetaceae</taxon>
        <taxon>Smittium</taxon>
    </lineage>
</organism>
<keyword evidence="5" id="KW-0446">Lipid-binding</keyword>
<feature type="region of interest" description="Disordered" evidence="7">
    <location>
        <begin position="595"/>
        <end position="635"/>
    </location>
</feature>
<dbReference type="GO" id="GO:0006887">
    <property type="term" value="P:exocytosis"/>
    <property type="evidence" value="ECO:0007669"/>
    <property type="project" value="TreeGrafter"/>
</dbReference>
<evidence type="ECO:0000256" key="5">
    <source>
        <dbReference type="ARBA" id="ARBA00023121"/>
    </source>
</evidence>
<dbReference type="Gene3D" id="2.40.160.120">
    <property type="match status" value="1"/>
</dbReference>
<keyword evidence="2" id="KW-0813">Transport</keyword>
<evidence type="ECO:0000256" key="2">
    <source>
        <dbReference type="ARBA" id="ARBA00022448"/>
    </source>
</evidence>
<proteinExistence type="inferred from homology"/>
<evidence type="ECO:0000313" key="9">
    <source>
        <dbReference type="EMBL" id="OMJ08717.1"/>
    </source>
</evidence>
<dbReference type="AlphaFoldDB" id="A0A1R1X298"/>
<dbReference type="InterPro" id="IPR000648">
    <property type="entry name" value="Oxysterol-bd"/>
</dbReference>
<evidence type="ECO:0000256" key="3">
    <source>
        <dbReference type="ARBA" id="ARBA00022553"/>
    </source>
</evidence>
<feature type="repeat" description="ANK" evidence="6">
    <location>
        <begin position="186"/>
        <end position="218"/>
    </location>
</feature>
<dbReference type="GO" id="GO:0005829">
    <property type="term" value="C:cytosol"/>
    <property type="evidence" value="ECO:0007669"/>
    <property type="project" value="TreeGrafter"/>
</dbReference>
<evidence type="ECO:0000256" key="4">
    <source>
        <dbReference type="ARBA" id="ARBA00023055"/>
    </source>
</evidence>
<dbReference type="GO" id="GO:0005886">
    <property type="term" value="C:plasma membrane"/>
    <property type="evidence" value="ECO:0007669"/>
    <property type="project" value="TreeGrafter"/>
</dbReference>
<evidence type="ECO:0000256" key="6">
    <source>
        <dbReference type="PROSITE-ProRule" id="PRU00023"/>
    </source>
</evidence>
<protein>
    <submittedName>
        <fullName evidence="9">Oxysterol-binding protein-like protein</fullName>
    </submittedName>
</protein>
<dbReference type="STRING" id="133412.A0A1R1X298"/>
<dbReference type="GO" id="GO:0032934">
    <property type="term" value="F:sterol binding"/>
    <property type="evidence" value="ECO:0007669"/>
    <property type="project" value="TreeGrafter"/>
</dbReference>
<gene>
    <name evidence="9" type="ORF">AYI70_g11360</name>
</gene>
<dbReference type="SUPFAM" id="SSF50729">
    <property type="entry name" value="PH domain-like"/>
    <property type="match status" value="1"/>
</dbReference>
<dbReference type="Pfam" id="PF01237">
    <property type="entry name" value="Oxysterol_BP"/>
    <property type="match status" value="1"/>
</dbReference>
<comment type="similarity">
    <text evidence="1">Belongs to the OSBP family.</text>
</comment>
<keyword evidence="6" id="KW-0040">ANK repeat</keyword>
<evidence type="ECO:0000313" key="10">
    <source>
        <dbReference type="Proteomes" id="UP000187283"/>
    </source>
</evidence>
<dbReference type="EMBL" id="LSSN01005708">
    <property type="protein sequence ID" value="OMJ08717.1"/>
    <property type="molecule type" value="Genomic_DNA"/>
</dbReference>
<dbReference type="SMART" id="SM00248">
    <property type="entry name" value="ANK"/>
    <property type="match status" value="3"/>
</dbReference>
<feature type="compositionally biased region" description="Polar residues" evidence="7">
    <location>
        <begin position="1012"/>
        <end position="1023"/>
    </location>
</feature>
<dbReference type="PANTHER" id="PTHR10972:SF205">
    <property type="entry name" value="OXYSTEROL-BINDING PROTEIN 1"/>
    <property type="match status" value="1"/>
</dbReference>
<dbReference type="GO" id="GO:0005635">
    <property type="term" value="C:nuclear envelope"/>
    <property type="evidence" value="ECO:0007669"/>
    <property type="project" value="TreeGrafter"/>
</dbReference>
<evidence type="ECO:0000256" key="7">
    <source>
        <dbReference type="SAM" id="MobiDB-lite"/>
    </source>
</evidence>
<dbReference type="Pfam" id="PF12796">
    <property type="entry name" value="Ank_2"/>
    <property type="match status" value="1"/>
</dbReference>
<dbReference type="SUPFAM" id="SSF144000">
    <property type="entry name" value="Oxysterol-binding protein-like"/>
    <property type="match status" value="1"/>
</dbReference>
<dbReference type="SUPFAM" id="SSF48403">
    <property type="entry name" value="Ankyrin repeat"/>
    <property type="match status" value="1"/>
</dbReference>
<dbReference type="InterPro" id="IPR001849">
    <property type="entry name" value="PH_domain"/>
</dbReference>
<comment type="caution">
    <text evidence="9">The sequence shown here is derived from an EMBL/GenBank/DDBJ whole genome shotgun (WGS) entry which is preliminary data.</text>
</comment>
<dbReference type="GO" id="GO:0097038">
    <property type="term" value="C:perinuclear endoplasmic reticulum"/>
    <property type="evidence" value="ECO:0007669"/>
    <property type="project" value="TreeGrafter"/>
</dbReference>
<dbReference type="Proteomes" id="UP000187283">
    <property type="component" value="Unassembled WGS sequence"/>
</dbReference>